<gene>
    <name evidence="2" type="ORF">M091_0247</name>
</gene>
<keyword evidence="2" id="KW-0378">Hydrolase</keyword>
<sequence>MINVVTWNMQGGGGTDTVKNAIVQQFFNRRFDAICLQEMTNPLESFSLREMEPNGVVIAYPPPPTRTPHALNNYFCYYKRWGVNPRCSLAIYTRAYTHDCGAISLPADLGGAGQRPMLWVRVAPHYYVASIHLSQDAPGTMWHRFEYFKNELAFLMVAGSSCIIAGDYNLPPDYIEAHHAAELPHFTFTPAHVPTQQNGLRLDYVYSDTPMVTNLQYSLAFPSDHRILNFRVH</sequence>
<comment type="caution">
    <text evidence="2">The sequence shown here is derived from an EMBL/GenBank/DDBJ whole genome shotgun (WGS) entry which is preliminary data.</text>
</comment>
<dbReference type="Gene3D" id="3.60.10.10">
    <property type="entry name" value="Endonuclease/exonuclease/phosphatase"/>
    <property type="match status" value="1"/>
</dbReference>
<evidence type="ECO:0000313" key="3">
    <source>
        <dbReference type="Proteomes" id="UP000027850"/>
    </source>
</evidence>
<feature type="domain" description="Endonuclease/exonuclease/phosphatase" evidence="1">
    <location>
        <begin position="5"/>
        <end position="225"/>
    </location>
</feature>
<dbReference type="Pfam" id="PF03372">
    <property type="entry name" value="Exo_endo_phos"/>
    <property type="match status" value="1"/>
</dbReference>
<organism evidence="2 3">
    <name type="scientific">Parabacteroides distasonis str. 3776 D15 i</name>
    <dbReference type="NCBI Taxonomy" id="1339342"/>
    <lineage>
        <taxon>Bacteria</taxon>
        <taxon>Pseudomonadati</taxon>
        <taxon>Bacteroidota</taxon>
        <taxon>Bacteroidia</taxon>
        <taxon>Bacteroidales</taxon>
        <taxon>Tannerellaceae</taxon>
        <taxon>Parabacteroides</taxon>
    </lineage>
</organism>
<proteinExistence type="predicted"/>
<dbReference type="SUPFAM" id="SSF56219">
    <property type="entry name" value="DNase I-like"/>
    <property type="match status" value="1"/>
</dbReference>
<evidence type="ECO:0000259" key="1">
    <source>
        <dbReference type="Pfam" id="PF03372"/>
    </source>
</evidence>
<name>A0AB34LFX3_PARDI</name>
<dbReference type="InterPro" id="IPR005135">
    <property type="entry name" value="Endo/exonuclease/phosphatase"/>
</dbReference>
<dbReference type="GO" id="GO:0004519">
    <property type="term" value="F:endonuclease activity"/>
    <property type="evidence" value="ECO:0007669"/>
    <property type="project" value="UniProtKB-KW"/>
</dbReference>
<dbReference type="Proteomes" id="UP000027850">
    <property type="component" value="Unassembled WGS sequence"/>
</dbReference>
<dbReference type="EMBL" id="JNHK01000088">
    <property type="protein sequence ID" value="KDS37782.1"/>
    <property type="molecule type" value="Genomic_DNA"/>
</dbReference>
<keyword evidence="2" id="KW-0540">Nuclease</keyword>
<dbReference type="AlphaFoldDB" id="A0AB34LFX3"/>
<protein>
    <submittedName>
        <fullName evidence="2">Endonuclease/Exonuclease/phosphatase family protein</fullName>
    </submittedName>
</protein>
<keyword evidence="2" id="KW-0255">Endonuclease</keyword>
<dbReference type="InterPro" id="IPR036691">
    <property type="entry name" value="Endo/exonu/phosph_ase_sf"/>
</dbReference>
<evidence type="ECO:0000313" key="2">
    <source>
        <dbReference type="EMBL" id="KDS37782.1"/>
    </source>
</evidence>
<accession>A0AB34LFX3</accession>
<dbReference type="RefSeq" id="WP_036617949.1">
    <property type="nucleotide sequence ID" value="NZ_JNHK01000088.1"/>
</dbReference>
<reference evidence="2 3" key="1">
    <citation type="submission" date="2014-04" db="EMBL/GenBank/DDBJ databases">
        <authorList>
            <person name="Sears C."/>
            <person name="Carroll K."/>
            <person name="Sack B.R."/>
            <person name="Qadri F."/>
            <person name="Myers L.L."/>
            <person name="Chung G.-T."/>
            <person name="Escheverria P."/>
            <person name="Fraser C.M."/>
            <person name="Sadzewicz L."/>
            <person name="Shefchek K.A."/>
            <person name="Tallon L."/>
            <person name="Das S.P."/>
            <person name="Daugherty S."/>
            <person name="Mongodin E.F."/>
        </authorList>
    </citation>
    <scope>NUCLEOTIDE SEQUENCE [LARGE SCALE GENOMIC DNA]</scope>
    <source>
        <strain evidence="2 3">3776 D15 i</strain>
    </source>
</reference>